<dbReference type="Pfam" id="PF04149">
    <property type="entry name" value="DUF397"/>
    <property type="match status" value="1"/>
</dbReference>
<evidence type="ECO:0000259" key="1">
    <source>
        <dbReference type="Pfam" id="PF04149"/>
    </source>
</evidence>
<protein>
    <submittedName>
        <fullName evidence="2">DUF397 domain-containing protein</fullName>
    </submittedName>
</protein>
<dbReference type="Proteomes" id="UP000289482">
    <property type="component" value="Unassembled WGS sequence"/>
</dbReference>
<keyword evidence="3" id="KW-1185">Reference proteome</keyword>
<accession>A0A4Q1R387</accession>
<feature type="domain" description="DUF397" evidence="1">
    <location>
        <begin position="11"/>
        <end position="65"/>
    </location>
</feature>
<reference evidence="2 3" key="1">
    <citation type="submission" date="2019-01" db="EMBL/GenBank/DDBJ databases">
        <title>Draft genome sequences of the type strain Streptomyces sioyaensis DSM 40032 and its novel strain, TM32, a thermotolerant antibiotics-producing actinobacterium.</title>
        <authorList>
            <person name="Nakaew N."/>
            <person name="Lumyong S."/>
            <person name="Sloan W.T."/>
            <person name="Sungthong R."/>
        </authorList>
    </citation>
    <scope>NUCLEOTIDE SEQUENCE [LARGE SCALE GENOMIC DNA]</scope>
    <source>
        <strain evidence="2 3">DSM 40032</strain>
    </source>
</reference>
<evidence type="ECO:0000313" key="3">
    <source>
        <dbReference type="Proteomes" id="UP000289482"/>
    </source>
</evidence>
<name>A0A4Q1R387_9ACTN</name>
<dbReference type="InterPro" id="IPR007278">
    <property type="entry name" value="DUF397"/>
</dbReference>
<proteinExistence type="predicted"/>
<dbReference type="AlphaFoldDB" id="A0A4Q1R387"/>
<comment type="caution">
    <text evidence="2">The sequence shown here is derived from an EMBL/GenBank/DDBJ whole genome shotgun (WGS) entry which is preliminary data.</text>
</comment>
<sequence>MASSHIDLSTAVWRKSSYTSGEGGNCVEVVDDLPGVVPVRDSKDPHGPAIIFPAAAWSSFVSAVKDAPLPFAG</sequence>
<organism evidence="2 3">
    <name type="scientific">Streptomyces sioyaensis</name>
    <dbReference type="NCBI Taxonomy" id="67364"/>
    <lineage>
        <taxon>Bacteria</taxon>
        <taxon>Bacillati</taxon>
        <taxon>Actinomycetota</taxon>
        <taxon>Actinomycetes</taxon>
        <taxon>Kitasatosporales</taxon>
        <taxon>Streptomycetaceae</taxon>
        <taxon>Streptomyces</taxon>
    </lineage>
</organism>
<gene>
    <name evidence="2" type="ORF">EST54_17660</name>
</gene>
<dbReference type="EMBL" id="SDIF01000046">
    <property type="protein sequence ID" value="RXS65753.1"/>
    <property type="molecule type" value="Genomic_DNA"/>
</dbReference>
<dbReference type="GeneID" id="95779779"/>
<dbReference type="RefSeq" id="WP_129248600.1">
    <property type="nucleotide sequence ID" value="NZ_JABZEL010000009.1"/>
</dbReference>
<evidence type="ECO:0000313" key="2">
    <source>
        <dbReference type="EMBL" id="RXS65753.1"/>
    </source>
</evidence>